<name>I7L924_9CORY</name>
<dbReference type="GO" id="GO:0005524">
    <property type="term" value="F:ATP binding"/>
    <property type="evidence" value="ECO:0007669"/>
    <property type="project" value="UniProtKB-KW"/>
</dbReference>
<keyword evidence="3 6" id="KW-0067">ATP-binding</keyword>
<reference evidence="6 7" key="1">
    <citation type="journal article" date="2012" name="J. Bacteriol.">
        <title>Draft Genome Sequence of Turicella otitidis ATCC 51513, Isolated from Middle Ear Fluid from a Child with Otitis Media.</title>
        <authorList>
            <person name="Brinkrolf K."/>
            <person name="Schneider J."/>
            <person name="Knecht M."/>
            <person name="Ruckert C."/>
            <person name="Tauch A."/>
        </authorList>
    </citation>
    <scope>NUCLEOTIDE SEQUENCE [LARGE SCALE GENOMIC DNA]</scope>
    <source>
        <strain evidence="6 7">ATCC 51513</strain>
    </source>
</reference>
<feature type="domain" description="ABC transporter" evidence="5">
    <location>
        <begin position="353"/>
        <end position="559"/>
    </location>
</feature>
<dbReference type="GO" id="GO:0016887">
    <property type="term" value="F:ATP hydrolysis activity"/>
    <property type="evidence" value="ECO:0007669"/>
    <property type="project" value="InterPro"/>
</dbReference>
<dbReference type="InterPro" id="IPR017871">
    <property type="entry name" value="ABC_transporter-like_CS"/>
</dbReference>
<evidence type="ECO:0000313" key="6">
    <source>
        <dbReference type="EMBL" id="CCI83542.1"/>
    </source>
</evidence>
<gene>
    <name evidence="6" type="ORF">BN46_0810</name>
</gene>
<evidence type="ECO:0000256" key="3">
    <source>
        <dbReference type="ARBA" id="ARBA00022840"/>
    </source>
</evidence>
<evidence type="ECO:0000313" key="7">
    <source>
        <dbReference type="Proteomes" id="UP000011016"/>
    </source>
</evidence>
<keyword evidence="1" id="KW-0677">Repeat</keyword>
<evidence type="ECO:0000259" key="5">
    <source>
        <dbReference type="PROSITE" id="PS50893"/>
    </source>
</evidence>
<dbReference type="PANTHER" id="PTHR19211:SF14">
    <property type="entry name" value="ATP-BINDING CASSETTE SUB-FAMILY F MEMBER 1"/>
    <property type="match status" value="1"/>
</dbReference>
<dbReference type="InterPro" id="IPR032781">
    <property type="entry name" value="ABC_tran_Xtn"/>
</dbReference>
<feature type="compositionally biased region" description="Basic and acidic residues" evidence="4">
    <location>
        <begin position="278"/>
        <end position="289"/>
    </location>
</feature>
<dbReference type="PROSITE" id="PS00211">
    <property type="entry name" value="ABC_TRANSPORTER_1"/>
    <property type="match status" value="2"/>
</dbReference>
<dbReference type="SMART" id="SM00382">
    <property type="entry name" value="AAA"/>
    <property type="match status" value="2"/>
</dbReference>
<comment type="caution">
    <text evidence="6">The sequence shown here is derived from an EMBL/GenBank/DDBJ whole genome shotgun (WGS) entry which is preliminary data.</text>
</comment>
<evidence type="ECO:0000256" key="2">
    <source>
        <dbReference type="ARBA" id="ARBA00022741"/>
    </source>
</evidence>
<dbReference type="Proteomes" id="UP000011016">
    <property type="component" value="Unassembled WGS sequence"/>
</dbReference>
<dbReference type="AlphaFoldDB" id="I7L924"/>
<organism evidence="6 7">
    <name type="scientific">Corynebacterium otitidis ATCC 51513</name>
    <dbReference type="NCBI Taxonomy" id="883169"/>
    <lineage>
        <taxon>Bacteria</taxon>
        <taxon>Bacillati</taxon>
        <taxon>Actinomycetota</taxon>
        <taxon>Actinomycetes</taxon>
        <taxon>Mycobacteriales</taxon>
        <taxon>Corynebacteriaceae</taxon>
        <taxon>Corynebacterium</taxon>
    </lineage>
</organism>
<dbReference type="EMBL" id="CAJZ01000114">
    <property type="protein sequence ID" value="CCI83542.1"/>
    <property type="molecule type" value="Genomic_DNA"/>
</dbReference>
<dbReference type="FunFam" id="3.40.50.300:FF:000597">
    <property type="entry name" value="ABC transporter ATP-binding protein"/>
    <property type="match status" value="1"/>
</dbReference>
<feature type="region of interest" description="Disordered" evidence="4">
    <location>
        <begin position="278"/>
        <end position="297"/>
    </location>
</feature>
<evidence type="ECO:0000256" key="1">
    <source>
        <dbReference type="ARBA" id="ARBA00022737"/>
    </source>
</evidence>
<protein>
    <submittedName>
        <fullName evidence="6">Putative ABC transporter ATP-binding protein</fullName>
    </submittedName>
</protein>
<dbReference type="Pfam" id="PF00005">
    <property type="entry name" value="ABC_tran"/>
    <property type="match status" value="2"/>
</dbReference>
<accession>I7L924</accession>
<dbReference type="FunFam" id="3.40.50.300:FF:000944">
    <property type="entry name" value="Macrolide ABC transporter ATP-binding protein"/>
    <property type="match status" value="1"/>
</dbReference>
<dbReference type="InterPro" id="IPR003439">
    <property type="entry name" value="ABC_transporter-like_ATP-bd"/>
</dbReference>
<dbReference type="SUPFAM" id="SSF52540">
    <property type="entry name" value="P-loop containing nucleoside triphosphate hydrolases"/>
    <property type="match status" value="2"/>
</dbReference>
<proteinExistence type="predicted"/>
<dbReference type="Pfam" id="PF12848">
    <property type="entry name" value="ABC_tran_Xtn"/>
    <property type="match status" value="1"/>
</dbReference>
<evidence type="ECO:0000256" key="4">
    <source>
        <dbReference type="SAM" id="MobiDB-lite"/>
    </source>
</evidence>
<dbReference type="PANTHER" id="PTHR19211">
    <property type="entry name" value="ATP-BINDING TRANSPORT PROTEIN-RELATED"/>
    <property type="match status" value="1"/>
</dbReference>
<dbReference type="InterPro" id="IPR050611">
    <property type="entry name" value="ABCF"/>
</dbReference>
<dbReference type="InterPro" id="IPR027417">
    <property type="entry name" value="P-loop_NTPase"/>
</dbReference>
<dbReference type="InterPro" id="IPR003593">
    <property type="entry name" value="AAA+_ATPase"/>
</dbReference>
<dbReference type="Gene3D" id="3.40.50.300">
    <property type="entry name" value="P-loop containing nucleotide triphosphate hydrolases"/>
    <property type="match status" value="2"/>
</dbReference>
<keyword evidence="2" id="KW-0547">Nucleotide-binding</keyword>
<dbReference type="PROSITE" id="PS50893">
    <property type="entry name" value="ABC_TRANSPORTER_2"/>
    <property type="match status" value="2"/>
</dbReference>
<feature type="domain" description="ABC transporter" evidence="5">
    <location>
        <begin position="19"/>
        <end position="282"/>
    </location>
</feature>
<sequence length="560" mass="60935">MLVAARARLTALIHSPLVIATSDLEIRVGSRTLLTAPGGQLRIQPGDRIGLVGRNGAGKTTTMRALSGETKPYGGEVTISGAVGYLPQDSKEGDTTQTARDRVLSARGLDELRRQMAKQQRLIETAETDAKMTKAVEKFSKAEERYQALGGYEADAEAAQICDNLGLPERVLDQRLETLSGGQRRRVELAQILFSAQTGSGKSDTTLLLDEPTNHLDADSIGWLREFLLKHEGGLLMISHDVELLDEVCNKIWFLDAVRGEADVYNMGFAKYQKARAQDEARRRREHANASKKASQLRRQAEKLGAKATKARAAKQMVARADRMMNELDEVREEDRVAHISFPEPAPCGKTPMNAKGLTKMYGSLEVFAGVDLAIDRGSRVVVLGTNGAGKTTLLKLLAGVERTDGEGGVVSGYGLKVGYFAQEHDTIDPDKSVWENTIEACQEANEQDLRGVLGAFMFSGDKLEQPAGTLSGGEKTRLALATLVSSKANVLLLDEPTNNLDPVSREQVLDALRTYQGAVVLVTHDPGAVKALEPERVVLLPDGDEDLWSDDYMDIVELA</sequence>
<dbReference type="CDD" id="cd03221">
    <property type="entry name" value="ABCF_EF-3"/>
    <property type="match status" value="2"/>
</dbReference>